<feature type="chain" id="PRO_5016918366" description="DUF3741 domain-containing protein" evidence="2">
    <location>
        <begin position="26"/>
        <end position="395"/>
    </location>
</feature>
<accession>A0A371ECA5</accession>
<evidence type="ECO:0000256" key="1">
    <source>
        <dbReference type="SAM" id="MobiDB-lite"/>
    </source>
</evidence>
<proteinExistence type="predicted"/>
<evidence type="ECO:0000259" key="3">
    <source>
        <dbReference type="Pfam" id="PF14383"/>
    </source>
</evidence>
<dbReference type="EMBL" id="QJKJ01014769">
    <property type="protein sequence ID" value="RDX63667.1"/>
    <property type="molecule type" value="Genomic_DNA"/>
</dbReference>
<feature type="compositionally biased region" description="Basic residues" evidence="1">
    <location>
        <begin position="184"/>
        <end position="196"/>
    </location>
</feature>
<name>A0A371ECA5_MUCPR</name>
<evidence type="ECO:0000256" key="2">
    <source>
        <dbReference type="SAM" id="SignalP"/>
    </source>
</evidence>
<dbReference type="Pfam" id="PF14383">
    <property type="entry name" value="VARLMGL"/>
    <property type="match status" value="1"/>
</dbReference>
<dbReference type="AlphaFoldDB" id="A0A371ECA5"/>
<evidence type="ECO:0000313" key="5">
    <source>
        <dbReference type="Proteomes" id="UP000257109"/>
    </source>
</evidence>
<feature type="non-terminal residue" evidence="4">
    <location>
        <position position="1"/>
    </location>
</feature>
<feature type="region of interest" description="Disordered" evidence="1">
    <location>
        <begin position="153"/>
        <end position="201"/>
    </location>
</feature>
<keyword evidence="2" id="KW-0732">Signal</keyword>
<keyword evidence="5" id="KW-1185">Reference proteome</keyword>
<organism evidence="4 5">
    <name type="scientific">Mucuna pruriens</name>
    <name type="common">Velvet bean</name>
    <name type="synonym">Dolichos pruriens</name>
    <dbReference type="NCBI Taxonomy" id="157652"/>
    <lineage>
        <taxon>Eukaryota</taxon>
        <taxon>Viridiplantae</taxon>
        <taxon>Streptophyta</taxon>
        <taxon>Embryophyta</taxon>
        <taxon>Tracheophyta</taxon>
        <taxon>Spermatophyta</taxon>
        <taxon>Magnoliopsida</taxon>
        <taxon>eudicotyledons</taxon>
        <taxon>Gunneridae</taxon>
        <taxon>Pentapetalae</taxon>
        <taxon>rosids</taxon>
        <taxon>fabids</taxon>
        <taxon>Fabales</taxon>
        <taxon>Fabaceae</taxon>
        <taxon>Papilionoideae</taxon>
        <taxon>50 kb inversion clade</taxon>
        <taxon>NPAAA clade</taxon>
        <taxon>indigoferoid/millettioid clade</taxon>
        <taxon>Phaseoleae</taxon>
        <taxon>Mucuna</taxon>
    </lineage>
</organism>
<dbReference type="PANTHER" id="PTHR35499">
    <property type="entry name" value="OS05G0128300 PROTEIN"/>
    <property type="match status" value="1"/>
</dbReference>
<dbReference type="PANTHER" id="PTHR35499:SF4">
    <property type="entry name" value="ALC-INTERACTING PROTEIN 1"/>
    <property type="match status" value="1"/>
</dbReference>
<dbReference type="Proteomes" id="UP000257109">
    <property type="component" value="Unassembled WGS sequence"/>
</dbReference>
<gene>
    <name evidence="4" type="ORF">CR513_57871</name>
</gene>
<evidence type="ECO:0000313" key="4">
    <source>
        <dbReference type="EMBL" id="RDX63667.1"/>
    </source>
</evidence>
<feature type="signal peptide" evidence="2">
    <location>
        <begin position="1"/>
        <end position="25"/>
    </location>
</feature>
<feature type="domain" description="DUF3741" evidence="3">
    <location>
        <begin position="58"/>
        <end position="73"/>
    </location>
</feature>
<comment type="caution">
    <text evidence="4">The sequence shown here is derived from an EMBL/GenBank/DDBJ whole genome shotgun (WGS) entry which is preliminary data.</text>
</comment>
<sequence>MGRAQKAKAGCLSTFLGVLLCAGNGSSPPVHPTEMEESENADSVKERVVVVDDDNGSTPGVVARLMGLDSLPNPKLVVKGGRNTPDSVPRSRSVNFVDYLLEFDQTRVNHRRVKTSASFREVPGLLRQKGDGDELFMLCMDGNNFKDQEVTIKQRKRQGSVKKERNQGKSKKISKLRNEPRRVPSSKHGFKGRNRNRNRDCHAKDLSSFSSVSSVSSVSSNCSSCCSNDAYYGASSRSRLNSSFPDRHKKGFVEPKLNKSMRNQQSLFKVESLENHSPVSVLDTSDYHFLSGPDFLDGTSTMTSKSKWSLGDGVEESASSNKGYAFIDVNKEAEYYLELMLKLRTLTEQDITESDCTSKRIRESENFGDICLMFEHKIFDLLLYEVVNEVLELCS</sequence>
<dbReference type="OrthoDB" id="1670627at2759"/>
<dbReference type="InterPro" id="IPR032795">
    <property type="entry name" value="DUF3741-assoc"/>
</dbReference>
<reference evidence="4" key="1">
    <citation type="submission" date="2018-05" db="EMBL/GenBank/DDBJ databases">
        <title>Draft genome of Mucuna pruriens seed.</title>
        <authorList>
            <person name="Nnadi N.E."/>
            <person name="Vos R."/>
            <person name="Hasami M.H."/>
            <person name="Devisetty U.K."/>
            <person name="Aguiy J.C."/>
        </authorList>
    </citation>
    <scope>NUCLEOTIDE SEQUENCE [LARGE SCALE GENOMIC DNA]</scope>
    <source>
        <strain evidence="4">JCA_2017</strain>
    </source>
</reference>
<protein>
    <recommendedName>
        <fullName evidence="3">DUF3741 domain-containing protein</fullName>
    </recommendedName>
</protein>